<evidence type="ECO:0000313" key="2">
    <source>
        <dbReference type="EMBL" id="SDF10981.1"/>
    </source>
</evidence>
<name>A0A1G7IE21_9BACT</name>
<evidence type="ECO:0000256" key="1">
    <source>
        <dbReference type="SAM" id="Phobius"/>
    </source>
</evidence>
<keyword evidence="1" id="KW-1133">Transmembrane helix</keyword>
<sequence length="82" mass="8542">MSGDGNIPGKPKGALGDLVKAETMIQLALALPIGCVVGWLLGSLVDHHYGTRYGGIVGIVVGAVGGFIKIFQTAQKYMKDNN</sequence>
<reference evidence="2 3" key="1">
    <citation type="submission" date="2016-10" db="EMBL/GenBank/DDBJ databases">
        <authorList>
            <person name="de Groot N.N."/>
        </authorList>
    </citation>
    <scope>NUCLEOTIDE SEQUENCE [LARGE SCALE GENOMIC DNA]</scope>
    <source>
        <strain evidence="2 3">GAS232</strain>
    </source>
</reference>
<proteinExistence type="predicted"/>
<dbReference type="RefSeq" id="WP_083344518.1">
    <property type="nucleotide sequence ID" value="NZ_LT629690.1"/>
</dbReference>
<accession>A0A1G7IE21</accession>
<evidence type="ECO:0000313" key="3">
    <source>
        <dbReference type="Proteomes" id="UP000182427"/>
    </source>
</evidence>
<keyword evidence="1" id="KW-0812">Transmembrane</keyword>
<dbReference type="Proteomes" id="UP000182427">
    <property type="component" value="Chromosome I"/>
</dbReference>
<protein>
    <recommendedName>
        <fullName evidence="4">F0F1-ATPase subunit Ca2+/Mg2+ transporter</fullName>
    </recommendedName>
</protein>
<keyword evidence="3" id="KW-1185">Reference proteome</keyword>
<keyword evidence="1" id="KW-0472">Membrane</keyword>
<gene>
    <name evidence="2" type="ORF">SAMN05444167_1417</name>
</gene>
<evidence type="ECO:0008006" key="4">
    <source>
        <dbReference type="Google" id="ProtNLM"/>
    </source>
</evidence>
<feature type="transmembrane region" description="Helical" evidence="1">
    <location>
        <begin position="53"/>
        <end position="71"/>
    </location>
</feature>
<dbReference type="OrthoDB" id="122221at2"/>
<organism evidence="2 3">
    <name type="scientific">Terriglobus roseus</name>
    <dbReference type="NCBI Taxonomy" id="392734"/>
    <lineage>
        <taxon>Bacteria</taxon>
        <taxon>Pseudomonadati</taxon>
        <taxon>Acidobacteriota</taxon>
        <taxon>Terriglobia</taxon>
        <taxon>Terriglobales</taxon>
        <taxon>Acidobacteriaceae</taxon>
        <taxon>Terriglobus</taxon>
    </lineage>
</organism>
<dbReference type="AlphaFoldDB" id="A0A1G7IE21"/>
<dbReference type="EMBL" id="LT629690">
    <property type="protein sequence ID" value="SDF10981.1"/>
    <property type="molecule type" value="Genomic_DNA"/>
</dbReference>
<feature type="transmembrane region" description="Helical" evidence="1">
    <location>
        <begin position="21"/>
        <end position="41"/>
    </location>
</feature>